<name>A0A183E750_9BILA</name>
<reference evidence="2 3" key="2">
    <citation type="submission" date="2018-11" db="EMBL/GenBank/DDBJ databases">
        <authorList>
            <consortium name="Pathogen Informatics"/>
        </authorList>
    </citation>
    <scope>NUCLEOTIDE SEQUENCE [LARGE SCALE GENOMIC DNA]</scope>
</reference>
<evidence type="ECO:0000313" key="2">
    <source>
        <dbReference type="EMBL" id="VDN28557.1"/>
    </source>
</evidence>
<sequence length="293" mass="32022">MGLKLEKDEGAENGASACAEVVIEDEPLESQQQEHQVTTELAELTAENTDEPIDLQDLQKVIGRLGEVDSTTATHEEYRCSELKEGLSETDTDTYTGQIRDVRTTEIVLAGLQEDTGKDSEGTVFVKKAVENEQFNESVIKGDGEEAGFSTSPEFSSEPFDDGASMRDAEPDYKGKSSLKTKLTKIAVPKSAATELLAVPVVLAAVEASVGYKHAVGKSILCRICSRNAKLEEYGDGECSDKYEEKIMQLKQLDSTQVISCTQRKWAVLDSTENKMLAADYIAMNKSVSEKEI</sequence>
<keyword evidence="3" id="KW-1185">Reference proteome</keyword>
<dbReference type="EMBL" id="UYRT01084242">
    <property type="protein sequence ID" value="VDN28557.1"/>
    <property type="molecule type" value="Genomic_DNA"/>
</dbReference>
<protein>
    <submittedName>
        <fullName evidence="4">WIYLD domain-containing protein</fullName>
    </submittedName>
</protein>
<organism evidence="4">
    <name type="scientific">Gongylonema pulchrum</name>
    <dbReference type="NCBI Taxonomy" id="637853"/>
    <lineage>
        <taxon>Eukaryota</taxon>
        <taxon>Metazoa</taxon>
        <taxon>Ecdysozoa</taxon>
        <taxon>Nematoda</taxon>
        <taxon>Chromadorea</taxon>
        <taxon>Rhabditida</taxon>
        <taxon>Spirurina</taxon>
        <taxon>Spiruromorpha</taxon>
        <taxon>Spiruroidea</taxon>
        <taxon>Gongylonematidae</taxon>
        <taxon>Gongylonema</taxon>
    </lineage>
</organism>
<evidence type="ECO:0000313" key="3">
    <source>
        <dbReference type="Proteomes" id="UP000271098"/>
    </source>
</evidence>
<feature type="compositionally biased region" description="Basic and acidic residues" evidence="1">
    <location>
        <begin position="164"/>
        <end position="174"/>
    </location>
</feature>
<feature type="compositionally biased region" description="Low complexity" evidence="1">
    <location>
        <begin position="149"/>
        <end position="158"/>
    </location>
</feature>
<evidence type="ECO:0000313" key="4">
    <source>
        <dbReference type="WBParaSite" id="GPUH_0001681301-mRNA-1"/>
    </source>
</evidence>
<proteinExistence type="predicted"/>
<dbReference type="WBParaSite" id="GPUH_0001681301-mRNA-1">
    <property type="protein sequence ID" value="GPUH_0001681301-mRNA-1"/>
    <property type="gene ID" value="GPUH_0001681301"/>
</dbReference>
<feature type="region of interest" description="Disordered" evidence="1">
    <location>
        <begin position="140"/>
        <end position="174"/>
    </location>
</feature>
<gene>
    <name evidence="2" type="ORF">GPUH_LOCUS16790</name>
</gene>
<evidence type="ECO:0000256" key="1">
    <source>
        <dbReference type="SAM" id="MobiDB-lite"/>
    </source>
</evidence>
<accession>A0A183E750</accession>
<reference evidence="4" key="1">
    <citation type="submission" date="2016-06" db="UniProtKB">
        <authorList>
            <consortium name="WormBaseParasite"/>
        </authorList>
    </citation>
    <scope>IDENTIFICATION</scope>
</reference>
<dbReference type="AlphaFoldDB" id="A0A183E750"/>
<dbReference type="Proteomes" id="UP000271098">
    <property type="component" value="Unassembled WGS sequence"/>
</dbReference>